<evidence type="ECO:0000313" key="2">
    <source>
        <dbReference type="EMBL" id="KAK5082111.1"/>
    </source>
</evidence>
<name>A0AAN7SUW6_9EURO</name>
<sequence length="548" mass="60565">MSKPRSTSIHLDIPRKSTEVEDPGAHDLSSDDEFQDATEGRKRVSRPVTPSSPIPITRVEKVDDEPRHGEVPGTAAWDKRRQDAVPDEIEVVPEGTLSKRSSRQLLDPPLTPGGTPIPRTVVEKLNPDDTSYGEEPGTPAYKKRMTDATPDFVLKNPDPSQGSKFKDNSSHSRNTSTASIPATVVTRADDELAHGEVPGTVAAELRKKDATPDKMEIESDVSVESEGDNNEENDFNDNDGNGFGEDFDDFEEGDQAGADDDFGDFDEFEQEAPNDSSSTDPNQHAETRTEAPSFPLINFDALSDLPDLLETTRLHLDAMFPTTTSPSETTIDSDSIPLHSPIFPTDRSRSLWKQLITPPPLQPPNWTQSRIRRLFLISLGVPVDLDEILPPSKQKKLILPDIELPSRTSTTNDDSPVAGKPENDSITKLRSTKTNDSSASIDSQQSVSTAKRGKERPKSMKPGQLPAPPPLDLNAVKRLCATTNEKLEGFTDDELQAHVKELESLTEKTSLVLEYWLKKKDGLRKEKEAFEGVIENLVRHAKRVRTFK</sequence>
<organism evidence="2 3">
    <name type="scientific">Lithohypha guttulata</name>
    <dbReference type="NCBI Taxonomy" id="1690604"/>
    <lineage>
        <taxon>Eukaryota</taxon>
        <taxon>Fungi</taxon>
        <taxon>Dikarya</taxon>
        <taxon>Ascomycota</taxon>
        <taxon>Pezizomycotina</taxon>
        <taxon>Eurotiomycetes</taxon>
        <taxon>Chaetothyriomycetidae</taxon>
        <taxon>Chaetothyriales</taxon>
        <taxon>Trichomeriaceae</taxon>
        <taxon>Lithohypha</taxon>
    </lineage>
</organism>
<dbReference type="InterPro" id="IPR031355">
    <property type="entry name" value="YBL010C/LAA2-like"/>
</dbReference>
<dbReference type="EMBL" id="JAVRRJ010000008">
    <property type="protein sequence ID" value="KAK5082111.1"/>
    <property type="molecule type" value="Genomic_DNA"/>
</dbReference>
<feature type="region of interest" description="Disordered" evidence="1">
    <location>
        <begin position="405"/>
        <end position="472"/>
    </location>
</feature>
<feature type="compositionally biased region" description="Polar residues" evidence="1">
    <location>
        <begin position="273"/>
        <end position="282"/>
    </location>
</feature>
<feature type="compositionally biased region" description="Basic and acidic residues" evidence="1">
    <location>
        <begin position="58"/>
        <end position="70"/>
    </location>
</feature>
<protein>
    <submittedName>
        <fullName evidence="2">Uncharacterized protein</fullName>
    </submittedName>
</protein>
<dbReference type="AlphaFoldDB" id="A0AAN7SUW6"/>
<feature type="compositionally biased region" description="Basic and acidic residues" evidence="1">
    <location>
        <begin position="12"/>
        <end position="29"/>
    </location>
</feature>
<gene>
    <name evidence="2" type="ORF">LTR05_007254</name>
</gene>
<dbReference type="PANTHER" id="PTHR38698:SF1">
    <property type="entry name" value="FUNGAL PROTEIN"/>
    <property type="match status" value="1"/>
</dbReference>
<accession>A0AAN7SUW6</accession>
<dbReference type="Pfam" id="PF17104">
    <property type="entry name" value="YBL010C_LAA2"/>
    <property type="match status" value="1"/>
</dbReference>
<dbReference type="Proteomes" id="UP001309876">
    <property type="component" value="Unassembled WGS sequence"/>
</dbReference>
<evidence type="ECO:0000313" key="3">
    <source>
        <dbReference type="Proteomes" id="UP001309876"/>
    </source>
</evidence>
<feature type="compositionally biased region" description="Acidic residues" evidence="1">
    <location>
        <begin position="218"/>
        <end position="237"/>
    </location>
</feature>
<feature type="compositionally biased region" description="Low complexity" evidence="1">
    <location>
        <begin position="436"/>
        <end position="448"/>
    </location>
</feature>
<keyword evidence="3" id="KW-1185">Reference proteome</keyword>
<feature type="compositionally biased region" description="Low complexity" evidence="1">
    <location>
        <begin position="105"/>
        <end position="120"/>
    </location>
</feature>
<feature type="region of interest" description="Disordered" evidence="1">
    <location>
        <begin position="1"/>
        <end position="292"/>
    </location>
</feature>
<proteinExistence type="predicted"/>
<feature type="compositionally biased region" description="Polar residues" evidence="1">
    <location>
        <begin position="171"/>
        <end position="180"/>
    </location>
</feature>
<feature type="compositionally biased region" description="Basic and acidic residues" evidence="1">
    <location>
        <begin position="204"/>
        <end position="217"/>
    </location>
</feature>
<comment type="caution">
    <text evidence="2">The sequence shown here is derived from an EMBL/GenBank/DDBJ whole genome shotgun (WGS) entry which is preliminary data.</text>
</comment>
<evidence type="ECO:0000256" key="1">
    <source>
        <dbReference type="SAM" id="MobiDB-lite"/>
    </source>
</evidence>
<feature type="compositionally biased region" description="Acidic residues" evidence="1">
    <location>
        <begin position="245"/>
        <end position="272"/>
    </location>
</feature>
<dbReference type="PANTHER" id="PTHR38698">
    <property type="entry name" value="EXPRESSED PROTEIN"/>
    <property type="match status" value="1"/>
</dbReference>
<reference evidence="2 3" key="1">
    <citation type="submission" date="2023-08" db="EMBL/GenBank/DDBJ databases">
        <title>Black Yeasts Isolated from many extreme environments.</title>
        <authorList>
            <person name="Coleine C."/>
            <person name="Stajich J.E."/>
            <person name="Selbmann L."/>
        </authorList>
    </citation>
    <scope>NUCLEOTIDE SEQUENCE [LARGE SCALE GENOMIC DNA]</scope>
    <source>
        <strain evidence="2 3">CCFEE 5910</strain>
    </source>
</reference>